<keyword evidence="3" id="KW-0328">Glycosyltransferase</keyword>
<evidence type="ECO:0000259" key="11">
    <source>
        <dbReference type="Pfam" id="PF24878"/>
    </source>
</evidence>
<feature type="transmembrane region" description="Helical" evidence="9">
    <location>
        <begin position="450"/>
        <end position="469"/>
    </location>
</feature>
<feature type="compositionally biased region" description="Gly residues" evidence="8">
    <location>
        <begin position="495"/>
        <end position="506"/>
    </location>
</feature>
<evidence type="ECO:0000256" key="2">
    <source>
        <dbReference type="ARBA" id="ARBA00022475"/>
    </source>
</evidence>
<feature type="transmembrane region" description="Helical" evidence="9">
    <location>
        <begin position="162"/>
        <end position="180"/>
    </location>
</feature>
<dbReference type="RefSeq" id="WP_387699927.1">
    <property type="nucleotide sequence ID" value="NZ_JBIAMX010000005.1"/>
</dbReference>
<feature type="transmembrane region" description="Helical" evidence="9">
    <location>
        <begin position="314"/>
        <end position="332"/>
    </location>
</feature>
<accession>A0ABW6PLM9</accession>
<evidence type="ECO:0000256" key="9">
    <source>
        <dbReference type="SAM" id="Phobius"/>
    </source>
</evidence>
<dbReference type="InterPro" id="IPR050297">
    <property type="entry name" value="LipidA_mod_glycosyltrf_83"/>
</dbReference>
<dbReference type="InterPro" id="IPR038731">
    <property type="entry name" value="RgtA/B/C-like"/>
</dbReference>
<feature type="transmembrane region" description="Helical" evidence="9">
    <location>
        <begin position="423"/>
        <end position="443"/>
    </location>
</feature>
<feature type="transmembrane region" description="Helical" evidence="9">
    <location>
        <begin position="369"/>
        <end position="390"/>
    </location>
</feature>
<dbReference type="Proteomes" id="UP001601444">
    <property type="component" value="Unassembled WGS sequence"/>
</dbReference>
<feature type="compositionally biased region" description="Low complexity" evidence="8">
    <location>
        <begin position="521"/>
        <end position="530"/>
    </location>
</feature>
<keyword evidence="7 9" id="KW-0472">Membrane</keyword>
<gene>
    <name evidence="12" type="ORF">ACFYTF_10510</name>
</gene>
<dbReference type="Pfam" id="PF13231">
    <property type="entry name" value="PMT_2"/>
    <property type="match status" value="1"/>
</dbReference>
<feature type="transmembrane region" description="Helical" evidence="9">
    <location>
        <begin position="231"/>
        <end position="248"/>
    </location>
</feature>
<evidence type="ECO:0000256" key="1">
    <source>
        <dbReference type="ARBA" id="ARBA00004651"/>
    </source>
</evidence>
<feature type="transmembrane region" description="Helical" evidence="9">
    <location>
        <begin position="397"/>
        <end position="417"/>
    </location>
</feature>
<evidence type="ECO:0000256" key="6">
    <source>
        <dbReference type="ARBA" id="ARBA00022989"/>
    </source>
</evidence>
<dbReference type="InterPro" id="IPR056785">
    <property type="entry name" value="YkcA/B-like_C"/>
</dbReference>
<comment type="caution">
    <text evidence="12">The sequence shown here is derived from an EMBL/GenBank/DDBJ whole genome shotgun (WGS) entry which is preliminary data.</text>
</comment>
<evidence type="ECO:0000256" key="7">
    <source>
        <dbReference type="ARBA" id="ARBA00023136"/>
    </source>
</evidence>
<feature type="domain" description="Glycosyltransferase RgtA/B/C/D-like" evidence="10">
    <location>
        <begin position="87"/>
        <end position="240"/>
    </location>
</feature>
<keyword evidence="13" id="KW-1185">Reference proteome</keyword>
<sequence>MTETATVPTRHLDLRAGGAPAPARRDGRAQWAGLVLLLLGTAAAYLWNLSANGWANTYYAAAVEAGASSWKSFFFGSLDAADAVTVDKTPASLWPMELSARLFGMNSWSMLVPQVLLGVASVAVLWAVVRRHFGANAGLLAGALLALTPVAALMFRYDNPDALLVLLMLAAVWAMSRALGDGRWRWLVLCGLFVGLGFLAKQLQVLLVVPPLALTYLLFGPPRLRRRIGQVLAAAAGMVAGAGWWVLIAQCTPADERPYFGGSQHNSIIELTLGYNGLDRLGGGETGGPGGGGSPFGGARGLGRLFSDTVGGQIAWLIPAALIVLVASLVALGRVRRTDPRRALLVLFGLWGVVTGLVFSLMSGIFHEYYTVALAPAVAGTLAAGLAVLWPRRRRWWIRLTLAGTLTATAVTAWLLLARTPDFVPWLKWAVAAAAVLAVAGLLAGNRRDLATMTVLAALFAGIAGPAAYTVETLHTAHTGSTPTAGPQTARGHDAGGGTSGPGGADGAPRDGSPTSAAPDGSGSTPAAMPGAGGGAVSQEVVALLDADHASHRWVAATVGSQAQGGYQLAVAGQVMAIGGFSGSDPAPTLEQFQRYVADGGIHYFLAGGSGGGPGGSGTTEGSRITAWVREHYTAVEVDGVTLYDLTRPAN</sequence>
<feature type="region of interest" description="Disordered" evidence="8">
    <location>
        <begin position="478"/>
        <end position="534"/>
    </location>
</feature>
<keyword evidence="2" id="KW-1003">Cell membrane</keyword>
<keyword evidence="5 9" id="KW-0812">Transmembrane</keyword>
<evidence type="ECO:0000256" key="5">
    <source>
        <dbReference type="ARBA" id="ARBA00022692"/>
    </source>
</evidence>
<keyword evidence="6 9" id="KW-1133">Transmembrane helix</keyword>
<feature type="transmembrane region" description="Helical" evidence="9">
    <location>
        <begin position="135"/>
        <end position="155"/>
    </location>
</feature>
<evidence type="ECO:0000256" key="8">
    <source>
        <dbReference type="SAM" id="MobiDB-lite"/>
    </source>
</evidence>
<comment type="subcellular location">
    <subcellularLocation>
        <location evidence="1">Cell membrane</location>
        <topology evidence="1">Multi-pass membrane protein</topology>
    </subcellularLocation>
</comment>
<dbReference type="EMBL" id="JBIAMX010000005">
    <property type="protein sequence ID" value="MFF0543258.1"/>
    <property type="molecule type" value="Genomic_DNA"/>
</dbReference>
<name>A0ABW6PLM9_9NOCA</name>
<feature type="domain" description="Putative mannosyltransferase YkcA/B-like C-terminal" evidence="11">
    <location>
        <begin position="542"/>
        <end position="632"/>
    </location>
</feature>
<feature type="transmembrane region" description="Helical" evidence="9">
    <location>
        <begin position="29"/>
        <end position="47"/>
    </location>
</feature>
<feature type="transmembrane region" description="Helical" evidence="9">
    <location>
        <begin position="108"/>
        <end position="129"/>
    </location>
</feature>
<feature type="compositionally biased region" description="Polar residues" evidence="8">
    <location>
        <begin position="478"/>
        <end position="487"/>
    </location>
</feature>
<keyword evidence="4" id="KW-0808">Transferase</keyword>
<evidence type="ECO:0000259" key="10">
    <source>
        <dbReference type="Pfam" id="PF13231"/>
    </source>
</evidence>
<feature type="transmembrane region" description="Helical" evidence="9">
    <location>
        <begin position="344"/>
        <end position="363"/>
    </location>
</feature>
<proteinExistence type="predicted"/>
<evidence type="ECO:0000313" key="13">
    <source>
        <dbReference type="Proteomes" id="UP001601444"/>
    </source>
</evidence>
<dbReference type="PANTHER" id="PTHR33908">
    <property type="entry name" value="MANNOSYLTRANSFERASE YKCB-RELATED"/>
    <property type="match status" value="1"/>
</dbReference>
<dbReference type="Pfam" id="PF24878">
    <property type="entry name" value="YkcB_C"/>
    <property type="match status" value="1"/>
</dbReference>
<dbReference type="PANTHER" id="PTHR33908:SF3">
    <property type="entry name" value="UNDECAPRENYL PHOSPHATE-ALPHA-4-AMINO-4-DEOXY-L-ARABINOSE ARABINOSYL TRANSFERASE"/>
    <property type="match status" value="1"/>
</dbReference>
<feature type="transmembrane region" description="Helical" evidence="9">
    <location>
        <begin position="186"/>
        <end position="219"/>
    </location>
</feature>
<evidence type="ECO:0000256" key="3">
    <source>
        <dbReference type="ARBA" id="ARBA00022676"/>
    </source>
</evidence>
<evidence type="ECO:0000256" key="4">
    <source>
        <dbReference type="ARBA" id="ARBA00022679"/>
    </source>
</evidence>
<evidence type="ECO:0000313" key="12">
    <source>
        <dbReference type="EMBL" id="MFF0543258.1"/>
    </source>
</evidence>
<protein>
    <submittedName>
        <fullName evidence="12">Glycosyltransferase family 39 protein</fullName>
    </submittedName>
</protein>
<reference evidence="12 13" key="1">
    <citation type="submission" date="2024-10" db="EMBL/GenBank/DDBJ databases">
        <title>The Natural Products Discovery Center: Release of the First 8490 Sequenced Strains for Exploring Actinobacteria Biosynthetic Diversity.</title>
        <authorList>
            <person name="Kalkreuter E."/>
            <person name="Kautsar S.A."/>
            <person name="Yang D."/>
            <person name="Bader C.D."/>
            <person name="Teijaro C.N."/>
            <person name="Fluegel L."/>
            <person name="Davis C.M."/>
            <person name="Simpson J.R."/>
            <person name="Lauterbach L."/>
            <person name="Steele A.D."/>
            <person name="Gui C."/>
            <person name="Meng S."/>
            <person name="Li G."/>
            <person name="Viehrig K."/>
            <person name="Ye F."/>
            <person name="Su P."/>
            <person name="Kiefer A.F."/>
            <person name="Nichols A."/>
            <person name="Cepeda A.J."/>
            <person name="Yan W."/>
            <person name="Fan B."/>
            <person name="Jiang Y."/>
            <person name="Adhikari A."/>
            <person name="Zheng C.-J."/>
            <person name="Schuster L."/>
            <person name="Cowan T.M."/>
            <person name="Smanski M.J."/>
            <person name="Chevrette M.G."/>
            <person name="De Carvalho L.P.S."/>
            <person name="Shen B."/>
        </authorList>
    </citation>
    <scope>NUCLEOTIDE SEQUENCE [LARGE SCALE GENOMIC DNA]</scope>
    <source>
        <strain evidence="12 13">NPDC004045</strain>
    </source>
</reference>
<organism evidence="12 13">
    <name type="scientific">Nocardia thailandica</name>
    <dbReference type="NCBI Taxonomy" id="257275"/>
    <lineage>
        <taxon>Bacteria</taxon>
        <taxon>Bacillati</taxon>
        <taxon>Actinomycetota</taxon>
        <taxon>Actinomycetes</taxon>
        <taxon>Mycobacteriales</taxon>
        <taxon>Nocardiaceae</taxon>
        <taxon>Nocardia</taxon>
    </lineage>
</organism>